<feature type="compositionally biased region" description="Basic and acidic residues" evidence="4">
    <location>
        <begin position="117"/>
        <end position="138"/>
    </location>
</feature>
<dbReference type="AlphaFoldDB" id="A0AAV7PJE1"/>
<feature type="compositionally biased region" description="Basic and acidic residues" evidence="4">
    <location>
        <begin position="619"/>
        <end position="628"/>
    </location>
</feature>
<evidence type="ECO:0000313" key="6">
    <source>
        <dbReference type="EMBL" id="KAJ1125435.1"/>
    </source>
</evidence>
<dbReference type="InterPro" id="IPR019098">
    <property type="entry name" value="Histone_chaperone_domain_CHZ"/>
</dbReference>
<feature type="compositionally biased region" description="Basic and acidic residues" evidence="4">
    <location>
        <begin position="253"/>
        <end position="280"/>
    </location>
</feature>
<sequence length="811" mass="90013">MESRAREMKIFVRGLMQGSPDLSVLTQRSIREQFLKHVGCTSMEKEEKLILKKIVEKELLKMQVDDPRDGKSPILRIVGEKTKKRARGSSCSSSDDGAKRDSNSTKLVKPVPKKKHLDFSADEHSDTENTRTTLKETTVKLPAANEADKEISEGLVKSSGSRKEADIPNGTVSQERGAPNIGKLKGKVKEDSKLKEIPRKGRTLKVRYSESSSESEETEEPRKLKKPRKMPLKKRLTENSSEKEEDEITIADSRTDKRSSDTALAERSEEEQEPKKETSQRGKQPKARKANHSNDSSEEEGELEGRKKKGSSKEVTKQRNKTYQSGTHSEARKCTTESEGSEEEVATNNKGMWIGRPQQKVSSSSCDEEEEEPKEHSGPRAKALKAKKMKDHDSREQTVPQMHSNSKGRVSKGQEAISGGESSAEEKSENNLTPRGILHKPRKTQSSNEEDENIDKLEMTSKTHSKSIARDSSEEMEEEPKAKKVRKASSGEAMPTVKQNILENNMSTKSRVSDSGEDTHKASTEESASSGSADEEDLTSRKMKGEAPSKTDTKSRMDNSSEEEANGQEAPVPSKGKSGAVQTTKGTSKVPAEVGKVPGPNSSNDSDSSNGNSIAKDSSQPKKDHHDGGSATSSSSDDDQVDVRKMQVANTKVTKGKKQRKKTSEREQPTGDDHPSIKRLKRYINACGVRKNYKKLFEGHRSVKSKVAVLKQELEDLGVKGNPTLEKCKVVKLMREEREELASLDLSNIISNSGRPRRRNAWEPNQTPSKTPPREHKRYVGSDSEDDEPPRKRRMMDWGNLQGIISDDSSG</sequence>
<dbReference type="SMART" id="SM01082">
    <property type="entry name" value="CHZ"/>
    <property type="match status" value="1"/>
</dbReference>
<dbReference type="EMBL" id="JANPWB010000011">
    <property type="protein sequence ID" value="KAJ1125435.1"/>
    <property type="molecule type" value="Genomic_DNA"/>
</dbReference>
<feature type="compositionally biased region" description="Low complexity" evidence="4">
    <location>
        <begin position="598"/>
        <end position="613"/>
    </location>
</feature>
<dbReference type="Proteomes" id="UP001066276">
    <property type="component" value="Chromosome 7"/>
</dbReference>
<feature type="region of interest" description="Disordered" evidence="4">
    <location>
        <begin position="65"/>
        <end position="679"/>
    </location>
</feature>
<protein>
    <recommendedName>
        <fullName evidence="5">Histone chaperone domain-containing protein</fullName>
    </recommendedName>
</protein>
<feature type="domain" description="Histone chaperone" evidence="5">
    <location>
        <begin position="735"/>
        <end position="771"/>
    </location>
</feature>
<dbReference type="GO" id="GO:0005634">
    <property type="term" value="C:nucleus"/>
    <property type="evidence" value="ECO:0007669"/>
    <property type="project" value="UniProtKB-SubCell"/>
</dbReference>
<feature type="compositionally biased region" description="Polar residues" evidence="4">
    <location>
        <begin position="497"/>
        <end position="510"/>
    </location>
</feature>
<feature type="compositionally biased region" description="Basic and acidic residues" evidence="4">
    <location>
        <begin position="511"/>
        <end position="524"/>
    </location>
</feature>
<dbReference type="Pfam" id="PF09649">
    <property type="entry name" value="CHZ"/>
    <property type="match status" value="1"/>
</dbReference>
<feature type="compositionally biased region" description="Basic and acidic residues" evidence="4">
    <location>
        <begin position="187"/>
        <end position="199"/>
    </location>
</feature>
<gene>
    <name evidence="6" type="ORF">NDU88_003867</name>
</gene>
<comment type="caution">
    <text evidence="6">The sequence shown here is derived from an EMBL/GenBank/DDBJ whole genome shotgun (WGS) entry which is preliminary data.</text>
</comment>
<proteinExistence type="predicted"/>
<evidence type="ECO:0000256" key="1">
    <source>
        <dbReference type="ARBA" id="ARBA00004123"/>
    </source>
</evidence>
<keyword evidence="7" id="KW-1185">Reference proteome</keyword>
<dbReference type="PANTHER" id="PTHR15410">
    <property type="entry name" value="HIRA-INTERACTING PROTEIN 3"/>
    <property type="match status" value="1"/>
</dbReference>
<keyword evidence="3" id="KW-0539">Nucleus</keyword>
<organism evidence="6 7">
    <name type="scientific">Pleurodeles waltl</name>
    <name type="common">Iberian ribbed newt</name>
    <dbReference type="NCBI Taxonomy" id="8319"/>
    <lineage>
        <taxon>Eukaryota</taxon>
        <taxon>Metazoa</taxon>
        <taxon>Chordata</taxon>
        <taxon>Craniata</taxon>
        <taxon>Vertebrata</taxon>
        <taxon>Euteleostomi</taxon>
        <taxon>Amphibia</taxon>
        <taxon>Batrachia</taxon>
        <taxon>Caudata</taxon>
        <taxon>Salamandroidea</taxon>
        <taxon>Salamandridae</taxon>
        <taxon>Pleurodelinae</taxon>
        <taxon>Pleurodeles</taxon>
    </lineage>
</organism>
<dbReference type="InterPro" id="IPR037647">
    <property type="entry name" value="HIRIP3"/>
</dbReference>
<feature type="region of interest" description="Disordered" evidence="4">
    <location>
        <begin position="747"/>
        <end position="811"/>
    </location>
</feature>
<feature type="compositionally biased region" description="Polar residues" evidence="4">
    <location>
        <begin position="397"/>
        <end position="408"/>
    </location>
</feature>
<evidence type="ECO:0000256" key="3">
    <source>
        <dbReference type="ARBA" id="ARBA00023242"/>
    </source>
</evidence>
<feature type="compositionally biased region" description="Basic and acidic residues" evidence="4">
    <location>
        <begin position="662"/>
        <end position="676"/>
    </location>
</feature>
<keyword evidence="2" id="KW-0143">Chaperone</keyword>
<evidence type="ECO:0000256" key="4">
    <source>
        <dbReference type="SAM" id="MobiDB-lite"/>
    </source>
</evidence>
<evidence type="ECO:0000259" key="5">
    <source>
        <dbReference type="SMART" id="SM01082"/>
    </source>
</evidence>
<evidence type="ECO:0000256" key="2">
    <source>
        <dbReference type="ARBA" id="ARBA00023186"/>
    </source>
</evidence>
<accession>A0AAV7PJE1</accession>
<evidence type="ECO:0000313" key="7">
    <source>
        <dbReference type="Proteomes" id="UP001066276"/>
    </source>
</evidence>
<feature type="compositionally biased region" description="Basic residues" evidence="4">
    <location>
        <begin position="223"/>
        <end position="234"/>
    </location>
</feature>
<dbReference type="PANTHER" id="PTHR15410:SF2">
    <property type="entry name" value="HIRA-INTERACTING PROTEIN 3"/>
    <property type="match status" value="1"/>
</dbReference>
<reference evidence="6" key="1">
    <citation type="journal article" date="2022" name="bioRxiv">
        <title>Sequencing and chromosome-scale assembly of the giantPleurodeles waltlgenome.</title>
        <authorList>
            <person name="Brown T."/>
            <person name="Elewa A."/>
            <person name="Iarovenko S."/>
            <person name="Subramanian E."/>
            <person name="Araus A.J."/>
            <person name="Petzold A."/>
            <person name="Susuki M."/>
            <person name="Suzuki K.-i.T."/>
            <person name="Hayashi T."/>
            <person name="Toyoda A."/>
            <person name="Oliveira C."/>
            <person name="Osipova E."/>
            <person name="Leigh N.D."/>
            <person name="Simon A."/>
            <person name="Yun M.H."/>
        </authorList>
    </citation>
    <scope>NUCLEOTIDE SEQUENCE</scope>
    <source>
        <strain evidence="6">20211129_DDA</strain>
        <tissue evidence="6">Liver</tissue>
    </source>
</reference>
<feature type="compositionally biased region" description="Basic and acidic residues" evidence="4">
    <location>
        <begin position="538"/>
        <end position="559"/>
    </location>
</feature>
<comment type="subcellular location">
    <subcellularLocation>
        <location evidence="1">Nucleus</location>
    </subcellularLocation>
</comment>
<name>A0AAV7PJE1_PLEWA</name>